<protein>
    <submittedName>
        <fullName evidence="1">Uncharacterized protein</fullName>
    </submittedName>
</protein>
<feature type="non-terminal residue" evidence="1">
    <location>
        <position position="146"/>
    </location>
</feature>
<sequence length="146" mass="17317">KINDIICEWIDEKEIKKIANRYKSHSEIRILKPPQLKGVNEEQINSQKGILLKLIKFVYDQLCKFNPKEMKGKAIYVILFEFFKKNIMGEMNPAKSRKQELEEDTTMLQAFETYIPLQANNYLYIDSDDNEKNDSYDCHQHIINLL</sequence>
<dbReference type="AlphaFoldDB" id="X6LEH6"/>
<dbReference type="EMBL" id="ASPP01042422">
    <property type="protein sequence ID" value="ETN99948.1"/>
    <property type="molecule type" value="Genomic_DNA"/>
</dbReference>
<dbReference type="Proteomes" id="UP000023152">
    <property type="component" value="Unassembled WGS sequence"/>
</dbReference>
<proteinExistence type="predicted"/>
<evidence type="ECO:0000313" key="2">
    <source>
        <dbReference type="Proteomes" id="UP000023152"/>
    </source>
</evidence>
<organism evidence="1 2">
    <name type="scientific">Reticulomyxa filosa</name>
    <dbReference type="NCBI Taxonomy" id="46433"/>
    <lineage>
        <taxon>Eukaryota</taxon>
        <taxon>Sar</taxon>
        <taxon>Rhizaria</taxon>
        <taxon>Retaria</taxon>
        <taxon>Foraminifera</taxon>
        <taxon>Monothalamids</taxon>
        <taxon>Reticulomyxidae</taxon>
        <taxon>Reticulomyxa</taxon>
    </lineage>
</organism>
<comment type="caution">
    <text evidence="1">The sequence shown here is derived from an EMBL/GenBank/DDBJ whole genome shotgun (WGS) entry which is preliminary data.</text>
</comment>
<accession>X6LEH6</accession>
<gene>
    <name evidence="1" type="ORF">RFI_37519</name>
</gene>
<reference evidence="1 2" key="1">
    <citation type="journal article" date="2013" name="Curr. Biol.">
        <title>The Genome of the Foraminiferan Reticulomyxa filosa.</title>
        <authorList>
            <person name="Glockner G."/>
            <person name="Hulsmann N."/>
            <person name="Schleicher M."/>
            <person name="Noegel A.A."/>
            <person name="Eichinger L."/>
            <person name="Gallinger C."/>
            <person name="Pawlowski J."/>
            <person name="Sierra R."/>
            <person name="Euteneuer U."/>
            <person name="Pillet L."/>
            <person name="Moustafa A."/>
            <person name="Platzer M."/>
            <person name="Groth M."/>
            <person name="Szafranski K."/>
            <person name="Schliwa M."/>
        </authorList>
    </citation>
    <scope>NUCLEOTIDE SEQUENCE [LARGE SCALE GENOMIC DNA]</scope>
</reference>
<feature type="non-terminal residue" evidence="1">
    <location>
        <position position="1"/>
    </location>
</feature>
<keyword evidence="2" id="KW-1185">Reference proteome</keyword>
<evidence type="ECO:0000313" key="1">
    <source>
        <dbReference type="EMBL" id="ETN99948.1"/>
    </source>
</evidence>
<name>X6LEH6_RETFI</name>